<organism evidence="5 6">
    <name type="scientific">Mycoplasmopsis columboralis</name>
    <dbReference type="NCBI Taxonomy" id="171282"/>
    <lineage>
        <taxon>Bacteria</taxon>
        <taxon>Bacillati</taxon>
        <taxon>Mycoplasmatota</taxon>
        <taxon>Mycoplasmoidales</taxon>
        <taxon>Metamycoplasmataceae</taxon>
        <taxon>Mycoplasmopsis</taxon>
    </lineage>
</organism>
<sequence length="246" mass="28087">MSNVIEFQNVTIKVDNMKFFKDLNLAIPKNKMVAIIGKSGAGKTTLINTIVRGLPITKGDIKLLNESIKCSKKKWKKLILNVAYITQEPNLIETDSVYANVKRSIRSYSNKFFEFFSIITKKQQNDIYETLESLNILDKTFLRAQQLSGGEKQRVEIAKALIQKAKVLLADEPTSNLDFQTAENVIKSLKEISFKFDLSTIVVIHDLNLAYEYFDFFVVVNNQKISTFIKESTSLLELKQMVIDND</sequence>
<evidence type="ECO:0000259" key="4">
    <source>
        <dbReference type="PROSITE" id="PS50893"/>
    </source>
</evidence>
<dbReference type="RefSeq" id="WP_036434772.1">
    <property type="nucleotide sequence ID" value="NZ_LR215039.1"/>
</dbReference>
<protein>
    <submittedName>
        <fullName evidence="5">ABC transporter ATP-binding protein</fullName>
    </submittedName>
</protein>
<dbReference type="SMART" id="SM00382">
    <property type="entry name" value="AAA"/>
    <property type="match status" value="1"/>
</dbReference>
<dbReference type="Gene3D" id="3.40.50.300">
    <property type="entry name" value="P-loop containing nucleotide triphosphate hydrolases"/>
    <property type="match status" value="1"/>
</dbReference>
<dbReference type="InterPro" id="IPR027417">
    <property type="entry name" value="P-loop_NTPase"/>
</dbReference>
<dbReference type="KEGG" id="mcou:NCTC10179_00478"/>
<name>A0A449B6S2_9BACT</name>
<keyword evidence="2" id="KW-0547">Nucleotide-binding</keyword>
<gene>
    <name evidence="5" type="primary">yusV</name>
    <name evidence="5" type="ORF">NCTC10179_00478</name>
</gene>
<evidence type="ECO:0000256" key="3">
    <source>
        <dbReference type="ARBA" id="ARBA00022840"/>
    </source>
</evidence>
<proteinExistence type="predicted"/>
<dbReference type="OrthoDB" id="389713at2"/>
<evidence type="ECO:0000313" key="5">
    <source>
        <dbReference type="EMBL" id="VEU76303.1"/>
    </source>
</evidence>
<dbReference type="InterPro" id="IPR003439">
    <property type="entry name" value="ABC_transporter-like_ATP-bd"/>
</dbReference>
<dbReference type="AlphaFoldDB" id="A0A449B6S2"/>
<dbReference type="PROSITE" id="PS00211">
    <property type="entry name" value="ABC_TRANSPORTER_1"/>
    <property type="match status" value="1"/>
</dbReference>
<dbReference type="GO" id="GO:0016887">
    <property type="term" value="F:ATP hydrolysis activity"/>
    <property type="evidence" value="ECO:0007669"/>
    <property type="project" value="InterPro"/>
</dbReference>
<evidence type="ECO:0000313" key="6">
    <source>
        <dbReference type="Proteomes" id="UP000289497"/>
    </source>
</evidence>
<accession>A0A449B6S2</accession>
<dbReference type="InterPro" id="IPR017871">
    <property type="entry name" value="ABC_transporter-like_CS"/>
</dbReference>
<dbReference type="PANTHER" id="PTHR42734">
    <property type="entry name" value="METAL TRANSPORT SYSTEM ATP-BINDING PROTEIN TM_0124-RELATED"/>
    <property type="match status" value="1"/>
</dbReference>
<dbReference type="InterPro" id="IPR003593">
    <property type="entry name" value="AAA+_ATPase"/>
</dbReference>
<dbReference type="PROSITE" id="PS50893">
    <property type="entry name" value="ABC_TRANSPORTER_2"/>
    <property type="match status" value="1"/>
</dbReference>
<evidence type="ECO:0000256" key="1">
    <source>
        <dbReference type="ARBA" id="ARBA00022448"/>
    </source>
</evidence>
<dbReference type="GO" id="GO:0005524">
    <property type="term" value="F:ATP binding"/>
    <property type="evidence" value="ECO:0007669"/>
    <property type="project" value="UniProtKB-KW"/>
</dbReference>
<dbReference type="Pfam" id="PF00005">
    <property type="entry name" value="ABC_tran"/>
    <property type="match status" value="1"/>
</dbReference>
<reference evidence="5 6" key="1">
    <citation type="submission" date="2019-01" db="EMBL/GenBank/DDBJ databases">
        <authorList>
            <consortium name="Pathogen Informatics"/>
        </authorList>
    </citation>
    <scope>NUCLEOTIDE SEQUENCE [LARGE SCALE GENOMIC DNA]</scope>
    <source>
        <strain evidence="5 6">NCTC10179</strain>
    </source>
</reference>
<dbReference type="EMBL" id="LR215039">
    <property type="protein sequence ID" value="VEU76303.1"/>
    <property type="molecule type" value="Genomic_DNA"/>
</dbReference>
<feature type="domain" description="ABC transporter" evidence="4">
    <location>
        <begin position="5"/>
        <end position="241"/>
    </location>
</feature>
<evidence type="ECO:0000256" key="2">
    <source>
        <dbReference type="ARBA" id="ARBA00022741"/>
    </source>
</evidence>
<keyword evidence="3 5" id="KW-0067">ATP-binding</keyword>
<dbReference type="Proteomes" id="UP000289497">
    <property type="component" value="Chromosome"/>
</dbReference>
<dbReference type="SUPFAM" id="SSF52540">
    <property type="entry name" value="P-loop containing nucleoside triphosphate hydrolases"/>
    <property type="match status" value="1"/>
</dbReference>
<dbReference type="InterPro" id="IPR050153">
    <property type="entry name" value="Metal_Ion_Import_ABC"/>
</dbReference>
<keyword evidence="1" id="KW-0813">Transport</keyword>
<keyword evidence="6" id="KW-1185">Reference proteome</keyword>